<dbReference type="InterPro" id="IPR013149">
    <property type="entry name" value="ADH-like_C"/>
</dbReference>
<protein>
    <submittedName>
        <fullName evidence="4">Zinc-binding alcohol dehydrogenase family protein</fullName>
    </submittedName>
</protein>
<dbReference type="Pfam" id="PF00107">
    <property type="entry name" value="ADH_zinc_N"/>
    <property type="match status" value="1"/>
</dbReference>
<evidence type="ECO:0000256" key="2">
    <source>
        <dbReference type="ARBA" id="ARBA00023002"/>
    </source>
</evidence>
<name>A0ABV4I6V8_9ACTN</name>
<evidence type="ECO:0000313" key="5">
    <source>
        <dbReference type="Proteomes" id="UP001566476"/>
    </source>
</evidence>
<evidence type="ECO:0000256" key="1">
    <source>
        <dbReference type="ARBA" id="ARBA00022857"/>
    </source>
</evidence>
<dbReference type="InterPro" id="IPR036291">
    <property type="entry name" value="NAD(P)-bd_dom_sf"/>
</dbReference>
<dbReference type="Gene3D" id="3.90.180.10">
    <property type="entry name" value="Medium-chain alcohol dehydrogenases, catalytic domain"/>
    <property type="match status" value="1"/>
</dbReference>
<dbReference type="EMBL" id="JBGGTQ010000011">
    <property type="protein sequence ID" value="MEZ0494422.1"/>
    <property type="molecule type" value="Genomic_DNA"/>
</dbReference>
<feature type="domain" description="Enoyl reductase (ER)" evidence="3">
    <location>
        <begin position="11"/>
        <end position="325"/>
    </location>
</feature>
<dbReference type="Gene3D" id="3.40.50.720">
    <property type="entry name" value="NAD(P)-binding Rossmann-like Domain"/>
    <property type="match status" value="1"/>
</dbReference>
<evidence type="ECO:0000313" key="4">
    <source>
        <dbReference type="EMBL" id="MEZ0494422.1"/>
    </source>
</evidence>
<keyword evidence="1" id="KW-0521">NADP</keyword>
<proteinExistence type="predicted"/>
<dbReference type="PANTHER" id="PTHR48106:SF18">
    <property type="entry name" value="QUINONE OXIDOREDUCTASE PIG3"/>
    <property type="match status" value="1"/>
</dbReference>
<dbReference type="InterPro" id="IPR013154">
    <property type="entry name" value="ADH-like_N"/>
</dbReference>
<keyword evidence="5" id="KW-1185">Reference proteome</keyword>
<dbReference type="Pfam" id="PF08240">
    <property type="entry name" value="ADH_N"/>
    <property type="match status" value="1"/>
</dbReference>
<dbReference type="RefSeq" id="WP_370720652.1">
    <property type="nucleotide sequence ID" value="NZ_JBGGTQ010000011.1"/>
</dbReference>
<dbReference type="SUPFAM" id="SSF51735">
    <property type="entry name" value="NAD(P)-binding Rossmann-fold domains"/>
    <property type="match status" value="1"/>
</dbReference>
<accession>A0ABV4I6V8</accession>
<organism evidence="4 5">
    <name type="scientific">Kineococcus mangrovi</name>
    <dbReference type="NCBI Taxonomy" id="1660183"/>
    <lineage>
        <taxon>Bacteria</taxon>
        <taxon>Bacillati</taxon>
        <taxon>Actinomycetota</taxon>
        <taxon>Actinomycetes</taxon>
        <taxon>Kineosporiales</taxon>
        <taxon>Kineosporiaceae</taxon>
        <taxon>Kineococcus</taxon>
    </lineage>
</organism>
<reference evidence="4 5" key="1">
    <citation type="submission" date="2024-07" db="EMBL/GenBank/DDBJ databases">
        <authorList>
            <person name="Thanompreechachai J."/>
            <person name="Duangmal K."/>
        </authorList>
    </citation>
    <scope>NUCLEOTIDE SEQUENCE [LARGE SCALE GENOMIC DNA]</scope>
    <source>
        <strain evidence="4 5">TBRC 1896</strain>
    </source>
</reference>
<gene>
    <name evidence="4" type="ORF">AB2L28_19465</name>
</gene>
<keyword evidence="2" id="KW-0560">Oxidoreductase</keyword>
<dbReference type="InterPro" id="IPR020843">
    <property type="entry name" value="ER"/>
</dbReference>
<dbReference type="Proteomes" id="UP001566476">
    <property type="component" value="Unassembled WGS sequence"/>
</dbReference>
<dbReference type="SMART" id="SM00829">
    <property type="entry name" value="PKS_ER"/>
    <property type="match status" value="1"/>
</dbReference>
<dbReference type="InterPro" id="IPR011032">
    <property type="entry name" value="GroES-like_sf"/>
</dbReference>
<comment type="caution">
    <text evidence="4">The sequence shown here is derived from an EMBL/GenBank/DDBJ whole genome shotgun (WGS) entry which is preliminary data.</text>
</comment>
<dbReference type="SUPFAM" id="SSF50129">
    <property type="entry name" value="GroES-like"/>
    <property type="match status" value="1"/>
</dbReference>
<dbReference type="PANTHER" id="PTHR48106">
    <property type="entry name" value="QUINONE OXIDOREDUCTASE PIG3-RELATED"/>
    <property type="match status" value="1"/>
</dbReference>
<sequence>MTDTMRALIAGRGPDWVLDDVPVPRPGPGQVLVRVRAAAVNNADLPLLAAADPTAGGHGDEFVAGYEYAGEVAAVGAGAGHWRVGDPVMGSIPSSFAEFVVADHRFVVPRPAGLAPHEAVALPTGLLTEHGALTVAGFRPGQSVLVTGASTGIGLVGVQVAKALGASRVIGTTRSPDKRDLLTSVGVDDVVVTGEQDLTGAVLTATGGEGVDVVLDHVGGRVFADCLPATRHDGHVVNIGRLAGPASTVDLDALSYRHLSVHGVSFGFTRAQETAGVVAGLLPEVLPAVERGAVRPVLDRVFPVDRAGEIAAHVRSGRGTGKVVVALDG</sequence>
<evidence type="ECO:0000259" key="3">
    <source>
        <dbReference type="SMART" id="SM00829"/>
    </source>
</evidence>